<proteinExistence type="predicted"/>
<dbReference type="Proteomes" id="UP000784294">
    <property type="component" value="Unassembled WGS sequence"/>
</dbReference>
<gene>
    <name evidence="2" type="ORF">PXEA_LOCUS25048</name>
</gene>
<dbReference type="AlphaFoldDB" id="A0A448X9L7"/>
<keyword evidence="3" id="KW-1185">Reference proteome</keyword>
<feature type="domain" description="Zn-dependent metallo-hydrolase RNA specificity" evidence="1">
    <location>
        <begin position="2"/>
        <end position="61"/>
    </location>
</feature>
<evidence type="ECO:0000313" key="3">
    <source>
        <dbReference type="Proteomes" id="UP000784294"/>
    </source>
</evidence>
<dbReference type="InterPro" id="IPR011108">
    <property type="entry name" value="RMMBL"/>
</dbReference>
<evidence type="ECO:0000313" key="2">
    <source>
        <dbReference type="EMBL" id="VEL31608.1"/>
    </source>
</evidence>
<dbReference type="SUPFAM" id="SSF56281">
    <property type="entry name" value="Metallo-hydrolase/oxidoreductase"/>
    <property type="match status" value="1"/>
</dbReference>
<dbReference type="Pfam" id="PF07521">
    <property type="entry name" value="RMMBL"/>
    <property type="match status" value="1"/>
</dbReference>
<protein>
    <recommendedName>
        <fullName evidence="1">Zn-dependent metallo-hydrolase RNA specificity domain-containing protein</fullName>
    </recommendedName>
</protein>
<dbReference type="GO" id="GO:0016180">
    <property type="term" value="P:snRNA processing"/>
    <property type="evidence" value="ECO:0007669"/>
    <property type="project" value="TreeGrafter"/>
</dbReference>
<organism evidence="2 3">
    <name type="scientific">Protopolystoma xenopodis</name>
    <dbReference type="NCBI Taxonomy" id="117903"/>
    <lineage>
        <taxon>Eukaryota</taxon>
        <taxon>Metazoa</taxon>
        <taxon>Spiralia</taxon>
        <taxon>Lophotrochozoa</taxon>
        <taxon>Platyhelminthes</taxon>
        <taxon>Monogenea</taxon>
        <taxon>Polyopisthocotylea</taxon>
        <taxon>Polystomatidea</taxon>
        <taxon>Polystomatidae</taxon>
        <taxon>Protopolystoma</taxon>
    </lineage>
</organism>
<dbReference type="InterPro" id="IPR036866">
    <property type="entry name" value="RibonucZ/Hydroxyglut_hydro"/>
</dbReference>
<comment type="caution">
    <text evidence="2">The sequence shown here is derived from an EMBL/GenBank/DDBJ whole genome shotgun (WGS) entry which is preliminary data.</text>
</comment>
<dbReference type="GO" id="GO:0004521">
    <property type="term" value="F:RNA endonuclease activity"/>
    <property type="evidence" value="ECO:0007669"/>
    <property type="project" value="TreeGrafter"/>
</dbReference>
<dbReference type="Gene3D" id="3.60.15.10">
    <property type="entry name" value="Ribonuclease Z/Hydroxyacylglutathione hydrolase-like"/>
    <property type="match status" value="1"/>
</dbReference>
<dbReference type="OrthoDB" id="10249535at2759"/>
<sequence>MAVNIRVEYLSFSAHADARGIAQLISQCQPRHVLLVHGEASKMEYLRSRIQREFGLLCDMPANGDIIQVPTRPVLSVKATTQLLLGHGSKFI</sequence>
<dbReference type="InterPro" id="IPR050698">
    <property type="entry name" value="MBL"/>
</dbReference>
<accession>A0A448X9L7</accession>
<reference evidence="2" key="1">
    <citation type="submission" date="2018-11" db="EMBL/GenBank/DDBJ databases">
        <authorList>
            <consortium name="Pathogen Informatics"/>
        </authorList>
    </citation>
    <scope>NUCLEOTIDE SEQUENCE</scope>
</reference>
<dbReference type="PANTHER" id="PTHR11203">
    <property type="entry name" value="CLEAVAGE AND POLYADENYLATION SPECIFICITY FACTOR FAMILY MEMBER"/>
    <property type="match status" value="1"/>
</dbReference>
<dbReference type="PANTHER" id="PTHR11203:SF37">
    <property type="entry name" value="INTEGRATOR COMPLEX SUBUNIT 11"/>
    <property type="match status" value="1"/>
</dbReference>
<name>A0A448X9L7_9PLAT</name>
<dbReference type="Gene3D" id="3.40.50.10890">
    <property type="match status" value="1"/>
</dbReference>
<evidence type="ECO:0000259" key="1">
    <source>
        <dbReference type="Pfam" id="PF07521"/>
    </source>
</evidence>
<dbReference type="EMBL" id="CAAALY010124513">
    <property type="protein sequence ID" value="VEL31608.1"/>
    <property type="molecule type" value="Genomic_DNA"/>
</dbReference>
<dbReference type="GO" id="GO:0005634">
    <property type="term" value="C:nucleus"/>
    <property type="evidence" value="ECO:0007669"/>
    <property type="project" value="TreeGrafter"/>
</dbReference>